<proteinExistence type="predicted"/>
<dbReference type="AlphaFoldDB" id="A0A6C0JBY9"/>
<name>A0A6C0JBY9_9ZZZZ</name>
<evidence type="ECO:0000313" key="1">
    <source>
        <dbReference type="EMBL" id="QHU02863.1"/>
    </source>
</evidence>
<dbReference type="EMBL" id="MN740366">
    <property type="protein sequence ID" value="QHU02863.1"/>
    <property type="molecule type" value="Genomic_DNA"/>
</dbReference>
<accession>A0A6C0JBY9</accession>
<reference evidence="1" key="1">
    <citation type="journal article" date="2020" name="Nature">
        <title>Giant virus diversity and host interactions through global metagenomics.</title>
        <authorList>
            <person name="Schulz F."/>
            <person name="Roux S."/>
            <person name="Paez-Espino D."/>
            <person name="Jungbluth S."/>
            <person name="Walsh D.A."/>
            <person name="Denef V.J."/>
            <person name="McMahon K.D."/>
            <person name="Konstantinidis K.T."/>
            <person name="Eloe-Fadrosh E.A."/>
            <person name="Kyrpides N.C."/>
            <person name="Woyke T."/>
        </authorList>
    </citation>
    <scope>NUCLEOTIDE SEQUENCE</scope>
    <source>
        <strain evidence="1">GVMAG-M-3300025880-76</strain>
    </source>
</reference>
<organism evidence="1">
    <name type="scientific">viral metagenome</name>
    <dbReference type="NCBI Taxonomy" id="1070528"/>
    <lineage>
        <taxon>unclassified sequences</taxon>
        <taxon>metagenomes</taxon>
        <taxon>organismal metagenomes</taxon>
    </lineage>
</organism>
<sequence length="68" mass="8250">MYDSSYLMLLYFENKKKNQQKDDVFDTYPPSKSFINQNNLLHNRHVTFKRNIHTDSINQKNNNSIKNR</sequence>
<protein>
    <submittedName>
        <fullName evidence="1">Uncharacterized protein</fullName>
    </submittedName>
</protein>